<dbReference type="Proteomes" id="UP000595001">
    <property type="component" value="Chromosome"/>
</dbReference>
<feature type="region of interest" description="Disordered" evidence="1">
    <location>
        <begin position="629"/>
        <end position="666"/>
    </location>
</feature>
<keyword evidence="2" id="KW-0812">Transmembrane</keyword>
<keyword evidence="4" id="KW-1185">Reference proteome</keyword>
<dbReference type="RefSeq" id="WP_198062680.1">
    <property type="nucleotide sequence ID" value="NZ_CP065856.1"/>
</dbReference>
<proteinExistence type="predicted"/>
<evidence type="ECO:0000313" key="4">
    <source>
        <dbReference type="Proteomes" id="UP000595001"/>
    </source>
</evidence>
<dbReference type="KEGG" id="hlt:I7X12_04540"/>
<dbReference type="AlphaFoldDB" id="A0A7T3G027"/>
<name>A0A7T3G027_9EURY</name>
<organism evidence="3 4">
    <name type="scientific">Halosimplex litoreum</name>
    <dbReference type="NCBI Taxonomy" id="1198301"/>
    <lineage>
        <taxon>Archaea</taxon>
        <taxon>Methanobacteriati</taxon>
        <taxon>Methanobacteriota</taxon>
        <taxon>Stenosarchaea group</taxon>
        <taxon>Halobacteria</taxon>
        <taxon>Halobacteriales</taxon>
        <taxon>Haloarculaceae</taxon>
        <taxon>Halosimplex</taxon>
    </lineage>
</organism>
<keyword evidence="2" id="KW-1133">Transmembrane helix</keyword>
<sequence length="814" mass="84735">MRLRWVSVLVLLILASVAAPALAGAASEKPAVDVTVRSTDVSSGDTYESGSDVEITVNASVGDAAPAGTTLSEVVVRVNGDLATSIPANGTSLSETVRPDLRDGSNSIRVIVTDDAGNVNATSFTVLKDAEPPHIFLTSPYETAPWKPIPNGSANDTRATIAGTIIEETSVTELRIIRWYDDQRTTETLRNVEENFSVDLLLGPAGDNGTLNRIRLTATDEFGNFRDYEFFVEVTDGAEPELRLRPFPNETAENRIFLAGTVTDDVSVGGVNVTVRDPTGNVTGRYQASPSYSGPFDDDRYSLAFNDSIYPLYTGTYEVTVTATDTAGKSVSETVTFERVSKGDVAPTVAVDRSRTVVVGTERLFLSGVAFQGVTERVVVETRNATTGDTVDYQVVHAGSRRERVEFDREVAIAPGRTTVIVRATDAKGEEHTERFRVNGTTRGTFVDEGDDSGGESRWPAVTVEPLRDGRPGTASSSVSVRRASADTTVAVPDGNASEVVATANVSVERLRLDVAADTNLTATVVARERADGALAGPDGSRVGATVTVQHSVAEGALDGVTYDLVVRRSYLDAHGLDPANLSVYRLSKGNWSSVETTATGSNGSSVRYAVDSPGLSVFSLATEPGVVDGGEAGGTTDGTDGVAGNGTVANGTDGGAGNGTSDAAAAPEPDVVVTNLTVNRTAVAVNESVLVNVSLENRGDAAATYTADLRAIHEGNTSQVANRTAVLPPGENRSLELTAAFAESGNHTLAVDGTEAGPVVVGGGGGLFSFLSVLSFLPLRLIGMALGGLIGLGLVVVLLRFVLGKVGGDSADG</sequence>
<evidence type="ECO:0000313" key="3">
    <source>
        <dbReference type="EMBL" id="QPV63904.1"/>
    </source>
</evidence>
<feature type="compositionally biased region" description="Gly residues" evidence="1">
    <location>
        <begin position="629"/>
        <end position="645"/>
    </location>
</feature>
<feature type="transmembrane region" description="Helical" evidence="2">
    <location>
        <begin position="785"/>
        <end position="804"/>
    </location>
</feature>
<evidence type="ECO:0000256" key="1">
    <source>
        <dbReference type="SAM" id="MobiDB-lite"/>
    </source>
</evidence>
<gene>
    <name evidence="3" type="ORF">I7X12_04540</name>
</gene>
<keyword evidence="2" id="KW-0472">Membrane</keyword>
<evidence type="ECO:0008006" key="5">
    <source>
        <dbReference type="Google" id="ProtNLM"/>
    </source>
</evidence>
<accession>A0A7T3G027</accession>
<dbReference type="GeneID" id="60587735"/>
<dbReference type="Gene3D" id="2.60.40.10">
    <property type="entry name" value="Immunoglobulins"/>
    <property type="match status" value="1"/>
</dbReference>
<reference evidence="3 4" key="1">
    <citation type="submission" date="2020-12" db="EMBL/GenBank/DDBJ databases">
        <title>Halosimplex halophilum sp. nov. and Halosimplex salinum sp. nov., two new members of the genus Halosimplex.</title>
        <authorList>
            <person name="Cui H.L."/>
        </authorList>
    </citation>
    <scope>NUCLEOTIDE SEQUENCE [LARGE SCALE GENOMIC DNA]</scope>
    <source>
        <strain evidence="3 4">YGH94</strain>
    </source>
</reference>
<dbReference type="EMBL" id="CP065856">
    <property type="protein sequence ID" value="QPV63904.1"/>
    <property type="molecule type" value="Genomic_DNA"/>
</dbReference>
<dbReference type="OrthoDB" id="239914at2157"/>
<evidence type="ECO:0000256" key="2">
    <source>
        <dbReference type="SAM" id="Phobius"/>
    </source>
</evidence>
<dbReference type="InterPro" id="IPR013783">
    <property type="entry name" value="Ig-like_fold"/>
</dbReference>
<protein>
    <recommendedName>
        <fullName evidence="5">PGF-pre-PGF domain-containing protein</fullName>
    </recommendedName>
</protein>